<dbReference type="PROSITE" id="PS51199">
    <property type="entry name" value="SF4_HELICASE"/>
    <property type="match status" value="1"/>
</dbReference>
<dbReference type="Pfam" id="PF03796">
    <property type="entry name" value="DnaB_C"/>
    <property type="match status" value="1"/>
</dbReference>
<dbReference type="GO" id="GO:0005829">
    <property type="term" value="C:cytosol"/>
    <property type="evidence" value="ECO:0007669"/>
    <property type="project" value="TreeGrafter"/>
</dbReference>
<reference evidence="2 3" key="1">
    <citation type="submission" date="2015-01" db="EMBL/GenBank/DDBJ databases">
        <title>Genome Sequencing of Rickettsiales.</title>
        <authorList>
            <person name="Daugherty S.C."/>
            <person name="Su Q."/>
            <person name="Abolude K."/>
            <person name="Beier-Sexton M."/>
            <person name="Carlyon J.A."/>
            <person name="Carter R."/>
            <person name="Day N.P."/>
            <person name="Dumler S.J."/>
            <person name="Dyachenko V."/>
            <person name="Godinez A."/>
            <person name="Kurtti T.J."/>
            <person name="Lichay M."/>
            <person name="Mullins K.E."/>
            <person name="Ott S."/>
            <person name="Pappas-Brown V."/>
            <person name="Paris D.H."/>
            <person name="Patel P."/>
            <person name="Richards A.L."/>
            <person name="Sadzewicz L."/>
            <person name="Sears K."/>
            <person name="Seidman D."/>
            <person name="Sengamalay N."/>
            <person name="Stenos J."/>
            <person name="Tallon L.J."/>
            <person name="Vincent G."/>
            <person name="Fraser C.M."/>
            <person name="Munderloh U."/>
            <person name="Dunning-Hotopp J.C."/>
        </authorList>
    </citation>
    <scope>NUCLEOTIDE SEQUENCE [LARGE SCALE GENOMIC DNA]</scope>
    <source>
        <strain evidence="2 3">UT144</strain>
    </source>
</reference>
<dbReference type="GO" id="GO:0006260">
    <property type="term" value="P:DNA replication"/>
    <property type="evidence" value="ECO:0007669"/>
    <property type="project" value="InterPro"/>
</dbReference>
<dbReference type="Gene3D" id="3.40.50.300">
    <property type="entry name" value="P-loop containing nucleotide triphosphate hydrolases"/>
    <property type="match status" value="1"/>
</dbReference>
<gene>
    <name evidence="2" type="ORF">OTUT144_1300</name>
</gene>
<dbReference type="InterPro" id="IPR027417">
    <property type="entry name" value="P-loop_NTPase"/>
</dbReference>
<name>A0A0F3RKV6_ORITS</name>
<dbReference type="GO" id="GO:0003678">
    <property type="term" value="F:DNA helicase activity"/>
    <property type="evidence" value="ECO:0007669"/>
    <property type="project" value="InterPro"/>
</dbReference>
<dbReference type="PANTHER" id="PTHR30153:SF2">
    <property type="entry name" value="REPLICATIVE DNA HELICASE"/>
    <property type="match status" value="1"/>
</dbReference>
<keyword evidence="2" id="KW-0347">Helicase</keyword>
<keyword evidence="2" id="KW-0067">ATP-binding</keyword>
<feature type="domain" description="SF4 helicase" evidence="1">
    <location>
        <begin position="1"/>
        <end position="100"/>
    </location>
</feature>
<organism evidence="2 3">
    <name type="scientific">Orientia tsutsugamushi str. UT144</name>
    <dbReference type="NCBI Taxonomy" id="1441384"/>
    <lineage>
        <taxon>Bacteria</taxon>
        <taxon>Pseudomonadati</taxon>
        <taxon>Pseudomonadota</taxon>
        <taxon>Alphaproteobacteria</taxon>
        <taxon>Rickettsiales</taxon>
        <taxon>Rickettsiaceae</taxon>
        <taxon>Rickettsieae</taxon>
        <taxon>Orientia</taxon>
    </lineage>
</organism>
<comment type="caution">
    <text evidence="2">The sequence shown here is derived from an EMBL/GenBank/DDBJ whole genome shotgun (WGS) entry which is preliminary data.</text>
</comment>
<accession>A0A0F3RKV6</accession>
<dbReference type="AlphaFoldDB" id="A0A0F3RKV6"/>
<dbReference type="Proteomes" id="UP000033580">
    <property type="component" value="Unassembled WGS sequence"/>
</dbReference>
<dbReference type="SUPFAM" id="SSF52540">
    <property type="entry name" value="P-loop containing nucleoside triphosphate hydrolases"/>
    <property type="match status" value="1"/>
</dbReference>
<dbReference type="EMBL" id="LAOR01000097">
    <property type="protein sequence ID" value="KJW06661.1"/>
    <property type="molecule type" value="Genomic_DNA"/>
</dbReference>
<evidence type="ECO:0000313" key="3">
    <source>
        <dbReference type="Proteomes" id="UP000033580"/>
    </source>
</evidence>
<sequence length="103" mass="12021">MSRAVEQMSDKKPILSDLRESGSIEQDADIVMLIYRDEYYLSRSEPDLGTPEHMEWQEKQDICFNTAEIIVVKHRNWPVGTVKLHYNSRYSKFGNIVKNSQQG</sequence>
<keyword evidence="2" id="KW-0547">Nucleotide-binding</keyword>
<evidence type="ECO:0000313" key="2">
    <source>
        <dbReference type="EMBL" id="KJW06661.1"/>
    </source>
</evidence>
<dbReference type="PATRIC" id="fig|1441384.3.peg.2478"/>
<proteinExistence type="predicted"/>
<keyword evidence="2" id="KW-0378">Hydrolase</keyword>
<dbReference type="InterPro" id="IPR007694">
    <property type="entry name" value="DNA_helicase_DnaB-like_C"/>
</dbReference>
<evidence type="ECO:0000259" key="1">
    <source>
        <dbReference type="PROSITE" id="PS51199"/>
    </source>
</evidence>
<dbReference type="GO" id="GO:0005524">
    <property type="term" value="F:ATP binding"/>
    <property type="evidence" value="ECO:0007669"/>
    <property type="project" value="InterPro"/>
</dbReference>
<protein>
    <submittedName>
        <fullName evidence="2">DnaB-like helicase C terminal domain protein</fullName>
    </submittedName>
</protein>
<dbReference type="PANTHER" id="PTHR30153">
    <property type="entry name" value="REPLICATIVE DNA HELICASE DNAB"/>
    <property type="match status" value="1"/>
</dbReference>